<organism evidence="1">
    <name type="scientific">freshwater metagenome</name>
    <dbReference type="NCBI Taxonomy" id="449393"/>
    <lineage>
        <taxon>unclassified sequences</taxon>
        <taxon>metagenomes</taxon>
        <taxon>ecological metagenomes</taxon>
    </lineage>
</organism>
<gene>
    <name evidence="1" type="ORF">UFOPK1493_01666</name>
</gene>
<evidence type="ECO:0000313" key="1">
    <source>
        <dbReference type="EMBL" id="CAB4559415.1"/>
    </source>
</evidence>
<accession>A0A6J6D7Z5</accession>
<protein>
    <submittedName>
        <fullName evidence="1">Unannotated protein</fullName>
    </submittedName>
</protein>
<name>A0A6J6D7Z5_9ZZZZ</name>
<dbReference type="AlphaFoldDB" id="A0A6J6D7Z5"/>
<reference evidence="1" key="1">
    <citation type="submission" date="2020-05" db="EMBL/GenBank/DDBJ databases">
        <authorList>
            <person name="Chiriac C."/>
            <person name="Salcher M."/>
            <person name="Ghai R."/>
            <person name="Kavagutti S V."/>
        </authorList>
    </citation>
    <scope>NUCLEOTIDE SEQUENCE</scope>
</reference>
<proteinExistence type="predicted"/>
<sequence>MSLHSDPFFRTFHALRIKGFAKAEVVAEVADLPLVIVEEHLADLQAREWAMFREARQLWQLTPVGREEHRTALVADVGHLHIAEKLHDSYEVFLGINERFKALCGDWQLRDGAPNDHSDADYDRAVVDRLVAINDEAVPVVAEMAKVLERLHAYGPRLASTCRRVVAGETNMFTGVMCGSYHDVWMELHEDLILTQGIDRSAEGSF</sequence>
<dbReference type="EMBL" id="CAEZSR010000053">
    <property type="protein sequence ID" value="CAB4559415.1"/>
    <property type="molecule type" value="Genomic_DNA"/>
</dbReference>